<keyword evidence="1" id="KW-0812">Transmembrane</keyword>
<keyword evidence="1" id="KW-0472">Membrane</keyword>
<feature type="transmembrane region" description="Helical" evidence="1">
    <location>
        <begin position="6"/>
        <end position="25"/>
    </location>
</feature>
<proteinExistence type="predicted"/>
<keyword evidence="1" id="KW-1133">Transmembrane helix</keyword>
<evidence type="ECO:0000256" key="1">
    <source>
        <dbReference type="SAM" id="Phobius"/>
    </source>
</evidence>
<keyword evidence="3" id="KW-1185">Reference proteome</keyword>
<evidence type="ECO:0000313" key="2">
    <source>
        <dbReference type="EMBL" id="ACZ18954.1"/>
    </source>
</evidence>
<dbReference type="EMBL" id="CP001818">
    <property type="protein sequence ID" value="ACZ18954.1"/>
    <property type="molecule type" value="Genomic_DNA"/>
</dbReference>
<reference evidence="2 3" key="1">
    <citation type="journal article" date="2009" name="Stand. Genomic Sci.">
        <title>Complete genome sequence of Thermanaerovibrio acidaminovorans type strain (Su883).</title>
        <authorList>
            <person name="Chovatia M."/>
            <person name="Sikorski J."/>
            <person name="Schroder M."/>
            <person name="Lapidus A."/>
            <person name="Nolan M."/>
            <person name="Tice H."/>
            <person name="Glavina Del Rio T."/>
            <person name="Copeland A."/>
            <person name="Cheng J.F."/>
            <person name="Lucas S."/>
            <person name="Chen F."/>
            <person name="Bruce D."/>
            <person name="Goodwin L."/>
            <person name="Pitluck S."/>
            <person name="Ivanova N."/>
            <person name="Mavromatis K."/>
            <person name="Ovchinnikova G."/>
            <person name="Pati A."/>
            <person name="Chen A."/>
            <person name="Palaniappan K."/>
            <person name="Land M."/>
            <person name="Hauser L."/>
            <person name="Chang Y.J."/>
            <person name="Jeffries C.D."/>
            <person name="Chain P."/>
            <person name="Saunders E."/>
            <person name="Detter J.C."/>
            <person name="Brettin T."/>
            <person name="Rohde M."/>
            <person name="Goker M."/>
            <person name="Spring S."/>
            <person name="Bristow J."/>
            <person name="Markowitz V."/>
            <person name="Hugenholtz P."/>
            <person name="Kyrpides N.C."/>
            <person name="Klenk H.P."/>
            <person name="Eisen J.A."/>
        </authorList>
    </citation>
    <scope>NUCLEOTIDE SEQUENCE [LARGE SCALE GENOMIC DNA]</scope>
    <source>
        <strain evidence="3">ATCC 49978 / DSM 6589 / Su883</strain>
    </source>
</reference>
<protein>
    <submittedName>
        <fullName evidence="2">Uncharacterized protein</fullName>
    </submittedName>
</protein>
<dbReference type="AlphaFoldDB" id="D1B9K1"/>
<dbReference type="KEGG" id="tai:Taci_0721"/>
<evidence type="ECO:0000313" key="3">
    <source>
        <dbReference type="Proteomes" id="UP000002030"/>
    </source>
</evidence>
<name>D1B9K1_THEAS</name>
<organism evidence="2 3">
    <name type="scientific">Thermanaerovibrio acidaminovorans (strain ATCC 49978 / DSM 6589 / Su883)</name>
    <name type="common">Selenomonas acidaminovorans</name>
    <dbReference type="NCBI Taxonomy" id="525903"/>
    <lineage>
        <taxon>Bacteria</taxon>
        <taxon>Thermotogati</taxon>
        <taxon>Synergistota</taxon>
        <taxon>Synergistia</taxon>
        <taxon>Synergistales</taxon>
        <taxon>Synergistaceae</taxon>
        <taxon>Thermanaerovibrio</taxon>
    </lineage>
</organism>
<dbReference type="Proteomes" id="UP000002030">
    <property type="component" value="Chromosome"/>
</dbReference>
<dbReference type="HOGENOM" id="CLU_221043_0_0_0"/>
<dbReference type="EnsemblBacteria" id="ACZ18954">
    <property type="protein sequence ID" value="ACZ18954"/>
    <property type="gene ID" value="Taci_0721"/>
</dbReference>
<sequence>MWQVTMVVILGLVFGGFIWCLWTAMKAEERKRSA</sequence>
<accession>D1B9K1</accession>
<dbReference type="OrthoDB" id="9952475at2"/>
<gene>
    <name evidence="2" type="ordered locus">Taci_0721</name>
</gene>